<name>A0ABW2Q6A0_9MICO</name>
<accession>A0ABW2Q6A0</accession>
<dbReference type="RefSeq" id="WP_382391875.1">
    <property type="nucleotide sequence ID" value="NZ_JBHTCQ010000001.1"/>
</dbReference>
<comment type="similarity">
    <text evidence="1">Belongs to the glycosyltransferase 2 family.</text>
</comment>
<dbReference type="SUPFAM" id="SSF53448">
    <property type="entry name" value="Nucleotide-diphospho-sugar transferases"/>
    <property type="match status" value="1"/>
</dbReference>
<organism evidence="3 4">
    <name type="scientific">Georgenia alba</name>
    <dbReference type="NCBI Taxonomy" id="2233858"/>
    <lineage>
        <taxon>Bacteria</taxon>
        <taxon>Bacillati</taxon>
        <taxon>Actinomycetota</taxon>
        <taxon>Actinomycetes</taxon>
        <taxon>Micrococcales</taxon>
        <taxon>Bogoriellaceae</taxon>
        <taxon>Georgenia</taxon>
    </lineage>
</organism>
<comment type="caution">
    <text evidence="3">The sequence shown here is derived from an EMBL/GenBank/DDBJ whole genome shotgun (WGS) entry which is preliminary data.</text>
</comment>
<evidence type="ECO:0000313" key="4">
    <source>
        <dbReference type="Proteomes" id="UP001596455"/>
    </source>
</evidence>
<sequence>MTTTYGTAVQPMRSVDDLDSTRTPRVRDDALDVSVVIPTMNEALNIAEVLKVMPPVAELIVVDSESTDGTVEAVLEQWPDAVIIRQGRNGKGAAMRAGFAAASRENIVAIDADGSMDPREIPAFIAMFERGFDVVKGSRAACGGGSTDLTPLRAAGNRGLCTLYNVAFRSNMSDLCYGFIGFRRRVLPSLALYADGFEIEAQILCHAQLAGMRIAEVPSLELDRIHGETNLRTWSDGYRVLKAILRSRFASGREIWRFRDVERRESEALAGVPRGDRLRLAAPTLTP</sequence>
<dbReference type="PANTHER" id="PTHR48090">
    <property type="entry name" value="UNDECAPRENYL-PHOSPHATE 4-DEOXY-4-FORMAMIDO-L-ARABINOSE TRANSFERASE-RELATED"/>
    <property type="match status" value="1"/>
</dbReference>
<gene>
    <name evidence="3" type="ORF">ACFQQL_05030</name>
</gene>
<feature type="domain" description="Glycosyltransferase 2-like" evidence="2">
    <location>
        <begin position="34"/>
        <end position="187"/>
    </location>
</feature>
<protein>
    <submittedName>
        <fullName evidence="3">Glycosyltransferase family 2 protein</fullName>
    </submittedName>
</protein>
<dbReference type="Gene3D" id="3.90.550.10">
    <property type="entry name" value="Spore Coat Polysaccharide Biosynthesis Protein SpsA, Chain A"/>
    <property type="match status" value="1"/>
</dbReference>
<dbReference type="InterPro" id="IPR001173">
    <property type="entry name" value="Glyco_trans_2-like"/>
</dbReference>
<dbReference type="InterPro" id="IPR050256">
    <property type="entry name" value="Glycosyltransferase_2"/>
</dbReference>
<proteinExistence type="inferred from homology"/>
<dbReference type="Pfam" id="PF00535">
    <property type="entry name" value="Glycos_transf_2"/>
    <property type="match status" value="1"/>
</dbReference>
<dbReference type="PANTHER" id="PTHR48090:SF7">
    <property type="entry name" value="RFBJ PROTEIN"/>
    <property type="match status" value="1"/>
</dbReference>
<dbReference type="Proteomes" id="UP001596455">
    <property type="component" value="Unassembled WGS sequence"/>
</dbReference>
<dbReference type="CDD" id="cd04179">
    <property type="entry name" value="DPM_DPG-synthase_like"/>
    <property type="match status" value="1"/>
</dbReference>
<dbReference type="InterPro" id="IPR029044">
    <property type="entry name" value="Nucleotide-diphossugar_trans"/>
</dbReference>
<reference evidence="4" key="1">
    <citation type="journal article" date="2019" name="Int. J. Syst. Evol. Microbiol.">
        <title>The Global Catalogue of Microorganisms (GCM) 10K type strain sequencing project: providing services to taxonomists for standard genome sequencing and annotation.</title>
        <authorList>
            <consortium name="The Broad Institute Genomics Platform"/>
            <consortium name="The Broad Institute Genome Sequencing Center for Infectious Disease"/>
            <person name="Wu L."/>
            <person name="Ma J."/>
        </authorList>
    </citation>
    <scope>NUCLEOTIDE SEQUENCE [LARGE SCALE GENOMIC DNA]</scope>
    <source>
        <strain evidence="4">JCM 1490</strain>
    </source>
</reference>
<evidence type="ECO:0000313" key="3">
    <source>
        <dbReference type="EMBL" id="MFC7404462.1"/>
    </source>
</evidence>
<evidence type="ECO:0000256" key="1">
    <source>
        <dbReference type="ARBA" id="ARBA00006739"/>
    </source>
</evidence>
<keyword evidence="4" id="KW-1185">Reference proteome</keyword>
<dbReference type="EMBL" id="JBHTCQ010000001">
    <property type="protein sequence ID" value="MFC7404462.1"/>
    <property type="molecule type" value="Genomic_DNA"/>
</dbReference>
<evidence type="ECO:0000259" key="2">
    <source>
        <dbReference type="Pfam" id="PF00535"/>
    </source>
</evidence>